<dbReference type="InterPro" id="IPR021457">
    <property type="entry name" value="DUF3108"/>
</dbReference>
<evidence type="ECO:0000313" key="3">
    <source>
        <dbReference type="Proteomes" id="UP001157133"/>
    </source>
</evidence>
<proteinExistence type="predicted"/>
<name>A0ABQ6GYM7_9GAMM</name>
<evidence type="ECO:0000256" key="1">
    <source>
        <dbReference type="SAM" id="SignalP"/>
    </source>
</evidence>
<accession>A0ABQ6GYM7</accession>
<organism evidence="2 3">
    <name type="scientific">Thalassotalea eurytherma</name>
    <dbReference type="NCBI Taxonomy" id="1144278"/>
    <lineage>
        <taxon>Bacteria</taxon>
        <taxon>Pseudomonadati</taxon>
        <taxon>Pseudomonadota</taxon>
        <taxon>Gammaproteobacteria</taxon>
        <taxon>Alteromonadales</taxon>
        <taxon>Colwelliaceae</taxon>
        <taxon>Thalassotalea</taxon>
    </lineage>
</organism>
<feature type="chain" id="PRO_5047087131" evidence="1">
    <location>
        <begin position="20"/>
        <end position="239"/>
    </location>
</feature>
<dbReference type="RefSeq" id="WP_284206379.1">
    <property type="nucleotide sequence ID" value="NZ_BSSU01000002.1"/>
</dbReference>
<dbReference type="Proteomes" id="UP001157133">
    <property type="component" value="Unassembled WGS sequence"/>
</dbReference>
<reference evidence="2 3" key="1">
    <citation type="submission" date="2023-03" db="EMBL/GenBank/DDBJ databases">
        <title>Draft genome sequence of Thalassotalea eurytherma JCM 18482T.</title>
        <authorList>
            <person name="Sawabe T."/>
        </authorList>
    </citation>
    <scope>NUCLEOTIDE SEQUENCE [LARGE SCALE GENOMIC DNA]</scope>
    <source>
        <strain evidence="2 3">JCM 18482</strain>
    </source>
</reference>
<dbReference type="EMBL" id="BSSU01000002">
    <property type="protein sequence ID" value="GLX81056.1"/>
    <property type="molecule type" value="Genomic_DNA"/>
</dbReference>
<feature type="signal peptide" evidence="1">
    <location>
        <begin position="1"/>
        <end position="19"/>
    </location>
</feature>
<keyword evidence="1" id="KW-0732">Signal</keyword>
<dbReference type="Pfam" id="PF11306">
    <property type="entry name" value="DUF3108"/>
    <property type="match status" value="1"/>
</dbReference>
<sequence>MVKLVAMLTSLVVSTTTLATTQDVPIAPFKAQYNILHKGDPVGKGYRELSIQDNGLIEYSYQTKGKWMIFSDKRKETSLLELTDNNQLILQEYKFTRSGTGPNKKQHWQYYPNQNKAHNIVKEKEIPIDFSNGLQDKLSYHLQQRLSFIDNPKQESFDHDVITTSGKIKNYRYEFVNEEELMLPYGLVKALKYKREVAEKERVTYAWFAPELDYLLVRLYQIKEGVDQFEAQLDTFELK</sequence>
<keyword evidence="3" id="KW-1185">Reference proteome</keyword>
<gene>
    <name evidence="2" type="ORF">theurythT_05080</name>
</gene>
<protein>
    <submittedName>
        <fullName evidence="2">Dehydrogenase</fullName>
    </submittedName>
</protein>
<evidence type="ECO:0000313" key="2">
    <source>
        <dbReference type="EMBL" id="GLX81056.1"/>
    </source>
</evidence>
<comment type="caution">
    <text evidence="2">The sequence shown here is derived from an EMBL/GenBank/DDBJ whole genome shotgun (WGS) entry which is preliminary data.</text>
</comment>